<feature type="domain" description="DH" evidence="1">
    <location>
        <begin position="49"/>
        <end position="246"/>
    </location>
</feature>
<sequence>MVEAIEDSVLSLEEKRSLVTSSPLSPYSLVSPKPFTNYSPITVNDTQFKIYCLTQEILESETTYYNSLEILLKYYIFPLNSFSTCETSTATPLKVMNSVIEDMLKLHRPLYLFYSQKNLNLTTIDSILEEIMGKIMVIVRSSYLYTEYSNIYEDVLEISKDPRSVEITTFNTLLVCLNRYLEATQPETKRHDLSFISLIQKPISRFGKYRLFIETLLKLVRSHKLEPVVLNTLNLVKEKLEIINNETIYAKEEERTKRIGIICGIQSVSYFGKPLLIGSLMGFWIEKDKIRCSTLAAVLFKSYLILSGLSFSSWFGKVKFVIPLAQCKLIENILDSTGGIFCWFPQSFKMIYEIGKCQYEIVIANITESEYSTWLSTLQTLVNFVNGPYTMDFSNLNDNCESVACVPKNTSPYNIWPEAGNAIYQKSCYYNQPMTVSICNSIFQQNTAGPNQKYYDLYKEMSRSERVRAERRIGNLWSPELPQIMFLPKIRHKSLTSFRFSPSWKTAIEEDSIKKTIMFRRSESTPNIKLFEQLCEEEPEASEFVVTVKTHISGVSRGSSIKSALAGLVKTHSKNTN</sequence>
<dbReference type="GO" id="GO:0005085">
    <property type="term" value="F:guanyl-nucleotide exchange factor activity"/>
    <property type="evidence" value="ECO:0007669"/>
    <property type="project" value="InterPro"/>
</dbReference>
<dbReference type="InterPro" id="IPR000219">
    <property type="entry name" value="DH_dom"/>
</dbReference>
<evidence type="ECO:0000259" key="1">
    <source>
        <dbReference type="PROSITE" id="PS50010"/>
    </source>
</evidence>
<name>G3B196_CANTC</name>
<evidence type="ECO:0000313" key="3">
    <source>
        <dbReference type="Proteomes" id="UP000000707"/>
    </source>
</evidence>
<dbReference type="SMART" id="SM00325">
    <property type="entry name" value="RhoGEF"/>
    <property type="match status" value="1"/>
</dbReference>
<dbReference type="InterPro" id="IPR035899">
    <property type="entry name" value="DBL_dom_sf"/>
</dbReference>
<dbReference type="OrthoDB" id="8059989at2759"/>
<dbReference type="Proteomes" id="UP000000707">
    <property type="component" value="Unassembled WGS sequence"/>
</dbReference>
<gene>
    <name evidence="2" type="ORF">CANTEDRAFT_134219</name>
</gene>
<dbReference type="Gene3D" id="1.20.900.10">
    <property type="entry name" value="Dbl homology (DH) domain"/>
    <property type="match status" value="1"/>
</dbReference>
<evidence type="ECO:0000313" key="2">
    <source>
        <dbReference type="EMBL" id="EGV64914.1"/>
    </source>
</evidence>
<proteinExistence type="predicted"/>
<keyword evidence="3" id="KW-1185">Reference proteome</keyword>
<dbReference type="Pfam" id="PF00621">
    <property type="entry name" value="RhoGEF"/>
    <property type="match status" value="1"/>
</dbReference>
<organism evidence="3">
    <name type="scientific">Candida tenuis (strain ATCC 10573 / BCRC 21748 / CBS 615 / JCM 9827 / NBRC 10315 / NRRL Y-1498 / VKM Y-70)</name>
    <name type="common">Yeast</name>
    <name type="synonym">Yamadazyma tenuis</name>
    <dbReference type="NCBI Taxonomy" id="590646"/>
    <lineage>
        <taxon>Eukaryota</taxon>
        <taxon>Fungi</taxon>
        <taxon>Dikarya</taxon>
        <taxon>Ascomycota</taxon>
        <taxon>Saccharomycotina</taxon>
        <taxon>Pichiomycetes</taxon>
        <taxon>Debaryomycetaceae</taxon>
        <taxon>Yamadazyma</taxon>
    </lineage>
</organism>
<dbReference type="SUPFAM" id="SSF48065">
    <property type="entry name" value="DBL homology domain (DH-domain)"/>
    <property type="match status" value="1"/>
</dbReference>
<dbReference type="EMBL" id="GL996515">
    <property type="protein sequence ID" value="EGV64914.1"/>
    <property type="molecule type" value="Genomic_DNA"/>
</dbReference>
<dbReference type="AlphaFoldDB" id="G3B196"/>
<dbReference type="eggNOG" id="ENOG502S5Z0">
    <property type="taxonomic scope" value="Eukaryota"/>
</dbReference>
<reference evidence="2 3" key="1">
    <citation type="journal article" date="2011" name="Proc. Natl. Acad. Sci. U.S.A.">
        <title>Comparative genomics of xylose-fermenting fungi for enhanced biofuel production.</title>
        <authorList>
            <person name="Wohlbach D.J."/>
            <person name="Kuo A."/>
            <person name="Sato T.K."/>
            <person name="Potts K.M."/>
            <person name="Salamov A.A."/>
            <person name="LaButti K.M."/>
            <person name="Sun H."/>
            <person name="Clum A."/>
            <person name="Pangilinan J.L."/>
            <person name="Lindquist E.A."/>
            <person name="Lucas S."/>
            <person name="Lapidus A."/>
            <person name="Jin M."/>
            <person name="Gunawan C."/>
            <person name="Balan V."/>
            <person name="Dale B.E."/>
            <person name="Jeffries T.W."/>
            <person name="Zinkel R."/>
            <person name="Barry K.W."/>
            <person name="Grigoriev I.V."/>
            <person name="Gasch A.P."/>
        </authorList>
    </citation>
    <scope>NUCLEOTIDE SEQUENCE [LARGE SCALE GENOMIC DNA]</scope>
    <source>
        <strain evidence="3">ATCC 10573 / BCRC 21748 / CBS 615 / JCM 9827 / NBRC 10315 / NRRL Y-1498 / VKM Y-70</strain>
    </source>
</reference>
<dbReference type="PROSITE" id="PS50010">
    <property type="entry name" value="DH_2"/>
    <property type="match status" value="1"/>
</dbReference>
<dbReference type="HOGENOM" id="CLU_472505_0_0_1"/>
<accession>G3B196</accession>
<protein>
    <recommendedName>
        <fullName evidence="1">DH domain-containing protein</fullName>
    </recommendedName>
</protein>